<dbReference type="Proteomes" id="UP000199481">
    <property type="component" value="Unassembled WGS sequence"/>
</dbReference>
<organism evidence="2 3">
    <name type="scientific">Carnobacterium viridans</name>
    <dbReference type="NCBI Taxonomy" id="174587"/>
    <lineage>
        <taxon>Bacteria</taxon>
        <taxon>Bacillati</taxon>
        <taxon>Bacillota</taxon>
        <taxon>Bacilli</taxon>
        <taxon>Lactobacillales</taxon>
        <taxon>Carnobacteriaceae</taxon>
        <taxon>Carnobacterium</taxon>
    </lineage>
</organism>
<dbReference type="InterPro" id="IPR007563">
    <property type="entry name" value="DUF554"/>
</dbReference>
<evidence type="ECO:0000313" key="2">
    <source>
        <dbReference type="EMBL" id="SDQ40025.1"/>
    </source>
</evidence>
<feature type="transmembrane region" description="Helical" evidence="1">
    <location>
        <begin position="30"/>
        <end position="48"/>
    </location>
</feature>
<keyword evidence="1" id="KW-1133">Transmembrane helix</keyword>
<dbReference type="EMBL" id="FNJW01000008">
    <property type="protein sequence ID" value="SDQ40025.1"/>
    <property type="molecule type" value="Genomic_DNA"/>
</dbReference>
<protein>
    <recommendedName>
        <fullName evidence="4">DUF554 domain-containing protein</fullName>
    </recommendedName>
</protein>
<name>A0A1H1AK07_9LACT</name>
<evidence type="ECO:0000313" key="3">
    <source>
        <dbReference type="Proteomes" id="UP000199481"/>
    </source>
</evidence>
<dbReference type="Pfam" id="PF04474">
    <property type="entry name" value="DUF554"/>
    <property type="match status" value="1"/>
</dbReference>
<feature type="transmembrane region" description="Helical" evidence="1">
    <location>
        <begin position="57"/>
        <end position="76"/>
    </location>
</feature>
<reference evidence="3" key="1">
    <citation type="submission" date="2016-10" db="EMBL/GenBank/DDBJ databases">
        <authorList>
            <person name="Varghese N."/>
            <person name="Submissions S."/>
        </authorList>
    </citation>
    <scope>NUCLEOTIDE SEQUENCE [LARGE SCALE GENOMIC DNA]</scope>
    <source>
        <strain evidence="3">MPL-11</strain>
    </source>
</reference>
<dbReference type="AlphaFoldDB" id="A0A1H1AK07"/>
<dbReference type="PANTHER" id="PTHR36111">
    <property type="entry name" value="INNER MEMBRANE PROTEIN-RELATED"/>
    <property type="match status" value="1"/>
</dbReference>
<keyword evidence="1" id="KW-0472">Membrane</keyword>
<keyword evidence="1" id="KW-0812">Transmembrane</keyword>
<feature type="transmembrane region" description="Helical" evidence="1">
    <location>
        <begin position="138"/>
        <end position="164"/>
    </location>
</feature>
<proteinExistence type="predicted"/>
<keyword evidence="3" id="KW-1185">Reference proteome</keyword>
<gene>
    <name evidence="2" type="ORF">SAMN04487752_2134</name>
</gene>
<dbReference type="PANTHER" id="PTHR36111:SF2">
    <property type="entry name" value="INNER MEMBRANE PROTEIN"/>
    <property type="match status" value="1"/>
</dbReference>
<dbReference type="RefSeq" id="WP_089977778.1">
    <property type="nucleotide sequence ID" value="NZ_CP084916.1"/>
</dbReference>
<feature type="transmembrane region" description="Helical" evidence="1">
    <location>
        <begin position="104"/>
        <end position="126"/>
    </location>
</feature>
<evidence type="ECO:0000256" key="1">
    <source>
        <dbReference type="SAM" id="Phobius"/>
    </source>
</evidence>
<dbReference type="OrthoDB" id="9797976at2"/>
<sequence>MILVGALVNGLAVVLGGSLGLILNKGLSKRISAAIMNGLALCVLYIGFSGAMAGKNIMITIGSMVIGVIIGEGLNLEEKVNHLGNLMETKFQTKDDTVSISKGFVTASLLVCVGAMSIVGALQSGLTGNHETLFAKSLIDAIAALVLASSLGVGVLLAGGLVLIYEGSISLLASVVAPLLTESVINEMTCVGSLLIIGLALNMLKITDLKIMNYAPAAFIPIIFGLFY</sequence>
<evidence type="ECO:0008006" key="4">
    <source>
        <dbReference type="Google" id="ProtNLM"/>
    </source>
</evidence>
<accession>A0A1H1AK07</accession>